<feature type="compositionally biased region" description="Polar residues" evidence="1">
    <location>
        <begin position="117"/>
        <end position="126"/>
    </location>
</feature>
<evidence type="ECO:0000313" key="3">
    <source>
        <dbReference type="Proteomes" id="UP000308652"/>
    </source>
</evidence>
<sequence length="312" mass="34012">MDINQKLKDAKNLVLRAKGLVEWKIKEKEDIEALKDTHRAGQGLKKLSTVKASVTKARTALRNAELGLDNLRKSTEHPTVKGMVSISGEVGGAQPQITGTEDHMDAELSQRSKSTQDDSQNNSISTDIHRTSSEEVLDVKTTASAVLEMQFLKVKRAAVAMTSEMRHLKDNKPTTTPAPESEHPKATKTVTATSNTPEPEHPNTVESASTAALPVTQCLKDYFALSTLKSEHLSDIDIAMATSIEVQCLESQDKGGRKRGINVEKDSYYGVLKQALVLKIGRRKNQEGVQSAAIQRIGEALNKAEKQQGGGY</sequence>
<feature type="compositionally biased region" description="Basic and acidic residues" evidence="1">
    <location>
        <begin position="100"/>
        <end position="116"/>
    </location>
</feature>
<feature type="region of interest" description="Disordered" evidence="1">
    <location>
        <begin position="89"/>
        <end position="133"/>
    </location>
</feature>
<feature type="region of interest" description="Disordered" evidence="1">
    <location>
        <begin position="165"/>
        <end position="205"/>
    </location>
</feature>
<keyword evidence="3" id="KW-1185">Reference proteome</keyword>
<organism evidence="2 3">
    <name type="scientific">Crucibulum laeve</name>
    <dbReference type="NCBI Taxonomy" id="68775"/>
    <lineage>
        <taxon>Eukaryota</taxon>
        <taxon>Fungi</taxon>
        <taxon>Dikarya</taxon>
        <taxon>Basidiomycota</taxon>
        <taxon>Agaricomycotina</taxon>
        <taxon>Agaricomycetes</taxon>
        <taxon>Agaricomycetidae</taxon>
        <taxon>Agaricales</taxon>
        <taxon>Agaricineae</taxon>
        <taxon>Nidulariaceae</taxon>
        <taxon>Crucibulum</taxon>
    </lineage>
</organism>
<evidence type="ECO:0000256" key="1">
    <source>
        <dbReference type="SAM" id="MobiDB-lite"/>
    </source>
</evidence>
<proteinExistence type="predicted"/>
<dbReference type="EMBL" id="ML213662">
    <property type="protein sequence ID" value="TFK32828.1"/>
    <property type="molecule type" value="Genomic_DNA"/>
</dbReference>
<name>A0A5C3LJ33_9AGAR</name>
<feature type="compositionally biased region" description="Polar residues" evidence="1">
    <location>
        <begin position="188"/>
        <end position="197"/>
    </location>
</feature>
<protein>
    <submittedName>
        <fullName evidence="2">Uncharacterized protein</fullName>
    </submittedName>
</protein>
<gene>
    <name evidence="2" type="ORF">BDQ12DRAFT_728308</name>
</gene>
<accession>A0A5C3LJ33</accession>
<reference evidence="2 3" key="1">
    <citation type="journal article" date="2019" name="Nat. Ecol. Evol.">
        <title>Megaphylogeny resolves global patterns of mushroom evolution.</title>
        <authorList>
            <person name="Varga T."/>
            <person name="Krizsan K."/>
            <person name="Foldi C."/>
            <person name="Dima B."/>
            <person name="Sanchez-Garcia M."/>
            <person name="Sanchez-Ramirez S."/>
            <person name="Szollosi G.J."/>
            <person name="Szarkandi J.G."/>
            <person name="Papp V."/>
            <person name="Albert L."/>
            <person name="Andreopoulos W."/>
            <person name="Angelini C."/>
            <person name="Antonin V."/>
            <person name="Barry K.W."/>
            <person name="Bougher N.L."/>
            <person name="Buchanan P."/>
            <person name="Buyck B."/>
            <person name="Bense V."/>
            <person name="Catcheside P."/>
            <person name="Chovatia M."/>
            <person name="Cooper J."/>
            <person name="Damon W."/>
            <person name="Desjardin D."/>
            <person name="Finy P."/>
            <person name="Geml J."/>
            <person name="Haridas S."/>
            <person name="Hughes K."/>
            <person name="Justo A."/>
            <person name="Karasinski D."/>
            <person name="Kautmanova I."/>
            <person name="Kiss B."/>
            <person name="Kocsube S."/>
            <person name="Kotiranta H."/>
            <person name="LaButti K.M."/>
            <person name="Lechner B.E."/>
            <person name="Liimatainen K."/>
            <person name="Lipzen A."/>
            <person name="Lukacs Z."/>
            <person name="Mihaltcheva S."/>
            <person name="Morgado L.N."/>
            <person name="Niskanen T."/>
            <person name="Noordeloos M.E."/>
            <person name="Ohm R.A."/>
            <person name="Ortiz-Santana B."/>
            <person name="Ovrebo C."/>
            <person name="Racz N."/>
            <person name="Riley R."/>
            <person name="Savchenko A."/>
            <person name="Shiryaev A."/>
            <person name="Soop K."/>
            <person name="Spirin V."/>
            <person name="Szebenyi C."/>
            <person name="Tomsovsky M."/>
            <person name="Tulloss R.E."/>
            <person name="Uehling J."/>
            <person name="Grigoriev I.V."/>
            <person name="Vagvolgyi C."/>
            <person name="Papp T."/>
            <person name="Martin F.M."/>
            <person name="Miettinen O."/>
            <person name="Hibbett D.S."/>
            <person name="Nagy L.G."/>
        </authorList>
    </citation>
    <scope>NUCLEOTIDE SEQUENCE [LARGE SCALE GENOMIC DNA]</scope>
    <source>
        <strain evidence="2 3">CBS 166.37</strain>
    </source>
</reference>
<evidence type="ECO:0000313" key="2">
    <source>
        <dbReference type="EMBL" id="TFK32828.1"/>
    </source>
</evidence>
<dbReference type="Proteomes" id="UP000308652">
    <property type="component" value="Unassembled WGS sequence"/>
</dbReference>
<dbReference type="AlphaFoldDB" id="A0A5C3LJ33"/>